<name>A0ABX8V6T2_9BACT</name>
<protein>
    <submittedName>
        <fullName evidence="1">Glycosyltransferase family 17</fullName>
    </submittedName>
</protein>
<dbReference type="Pfam" id="PF04724">
    <property type="entry name" value="Glyco_transf_17"/>
    <property type="match status" value="1"/>
</dbReference>
<dbReference type="PANTHER" id="PTHR12224">
    <property type="entry name" value="BETA-1,4-MANNOSYL-GLYCOPROTEIN BETA-1,4-N-ACETYLGLUCOSAMINYL-TRANSFERASE"/>
    <property type="match status" value="1"/>
</dbReference>
<reference evidence="1 2" key="1">
    <citation type="journal article" date="2022" name="bioRxiv">
        <title>Ecology and evolution of chlamydial symbionts of arthropods.</title>
        <authorList>
            <person name="Halter T."/>
            <person name="Koestlbacher S."/>
            <person name="Collingro A."/>
            <person name="Sixt B.S."/>
            <person name="Toenshoff E.R."/>
            <person name="Hendrickx F."/>
            <person name="Kostanjsek R."/>
            <person name="Horn M."/>
        </authorList>
    </citation>
    <scope>NUCLEOTIDE SEQUENCE [LARGE SCALE GENOMIC DNA]</scope>
    <source>
        <strain evidence="1">W744xW776</strain>
    </source>
</reference>
<dbReference type="RefSeq" id="WP_215217768.1">
    <property type="nucleotide sequence ID" value="NZ_CP075587.1"/>
</dbReference>
<accession>A0ABX8V6T2</accession>
<keyword evidence="2" id="KW-1185">Reference proteome</keyword>
<proteinExistence type="predicted"/>
<dbReference type="PANTHER" id="PTHR12224:SF0">
    <property type="entry name" value="BETA-1,4-MANNOSYL-GLYCOPROTEIN 4-BETA-N-ACETYLGLUCOSAMINYLTRANSFERASE"/>
    <property type="match status" value="1"/>
</dbReference>
<evidence type="ECO:0000313" key="1">
    <source>
        <dbReference type="EMBL" id="QYF49160.1"/>
    </source>
</evidence>
<gene>
    <name evidence="1" type="ORF">RHABOEDO_001442</name>
</gene>
<organism evidence="1 2">
    <name type="scientific">Candidatus Rhabdochlamydia oedothoracis</name>
    <dbReference type="NCBI Taxonomy" id="2720720"/>
    <lineage>
        <taxon>Bacteria</taxon>
        <taxon>Pseudomonadati</taxon>
        <taxon>Chlamydiota</taxon>
        <taxon>Chlamydiia</taxon>
        <taxon>Parachlamydiales</taxon>
        <taxon>Candidatus Rhabdochlamydiaceae</taxon>
        <taxon>Candidatus Rhabdochlamydia</taxon>
    </lineage>
</organism>
<dbReference type="InterPro" id="IPR006813">
    <property type="entry name" value="Glyco_trans_17"/>
</dbReference>
<evidence type="ECO:0000313" key="2">
    <source>
        <dbReference type="Proteomes" id="UP000826014"/>
    </source>
</evidence>
<dbReference type="EMBL" id="CP075587">
    <property type="protein sequence ID" value="QYF49160.1"/>
    <property type="molecule type" value="Genomic_DNA"/>
</dbReference>
<dbReference type="Proteomes" id="UP000826014">
    <property type="component" value="Chromosome"/>
</dbReference>
<sequence length="294" mass="35069">MYFIFLFTFLCTCIPSYSKIYDCFTFFNELELLKMRLEELNDHVDYFVLVESVETQRGEPKPLYFQENQHLFEKYLPKIKHVIVDERLASNTMDPATGLCWDRENFQRKCIIKGLQQCNDWDIIMISDLDEIPRVQALETLRWLFYRETRKPKKLVIKNPPDAIALEMPLFMYQLNRKSELNGGRWVGTVATLYDTVKRKGIQFFRDNRWNFFQIMDGGWHFTCMGGKDKTRQKLLSIVEGRDKENVDSLSDEEIEIWIQAQEIIPVDSEYPNDFPEYMKKNMKHLRSMGFIAE</sequence>